<evidence type="ECO:0000313" key="4">
    <source>
        <dbReference type="Proteomes" id="UP000219813"/>
    </source>
</evidence>
<gene>
    <name evidence="3" type="primary">MA</name>
    <name evidence="3" type="ORF">PMUG01_08040100</name>
</gene>
<feature type="region of interest" description="Disordered" evidence="2">
    <location>
        <begin position="110"/>
        <end position="165"/>
    </location>
</feature>
<accession>A0A1D3PAL6</accession>
<feature type="region of interest" description="Disordered" evidence="2">
    <location>
        <begin position="28"/>
        <end position="62"/>
    </location>
</feature>
<protein>
    <submittedName>
        <fullName evidence="3">Microneme associated antigen, putative</fullName>
    </submittedName>
</protein>
<proteinExistence type="predicted"/>
<dbReference type="RefSeq" id="XP_028861247.1">
    <property type="nucleotide sequence ID" value="XM_029004571.1"/>
</dbReference>
<feature type="compositionally biased region" description="Basic and acidic residues" evidence="2">
    <location>
        <begin position="122"/>
        <end position="156"/>
    </location>
</feature>
<dbReference type="OMA" id="QLIYSYY"/>
<dbReference type="EMBL" id="LT594629">
    <property type="protein sequence ID" value="SCN12276.1"/>
    <property type="molecule type" value="Genomic_DNA"/>
</dbReference>
<keyword evidence="4" id="KW-1185">Reference proteome</keyword>
<evidence type="ECO:0000256" key="1">
    <source>
        <dbReference type="SAM" id="Coils"/>
    </source>
</evidence>
<sequence length="360" mass="42658">MQSYFMKGKFNLLSRGLFNNVYNRSCSSGREEQISSSKDDDDDDNDSDDEIKNKNNPYEKEKLESINTNYEDLERMKKEFNEQLIYSYYSNYGNFKGVDGMKDKNIMDINKNGNRNVNKSGNRNENRNMNRNENRNENRNMNRNENRNMNRNENRNMNRNMNRNENTSANMSMHINSNYDYNSYTNKKDLLTYNNDKQNEERTLYIKNNEQVVKEENVLYNELKKLKNEILALKIMNVSLQKHVLDAHVMSAPKVVPQHIIINNKTEVASNAVNQMENNNNDKKKKNYGFLYLLFKKLLSSRFNQMLFVSSIFISCYLFNKQWQRALKVAQLQKKINSNIILRSVRFLEEAAGIRKVSYI</sequence>
<feature type="compositionally biased region" description="Acidic residues" evidence="2">
    <location>
        <begin position="39"/>
        <end position="49"/>
    </location>
</feature>
<evidence type="ECO:0000313" key="3">
    <source>
        <dbReference type="EMBL" id="SCN12276.1"/>
    </source>
</evidence>
<keyword evidence="1" id="KW-0175">Coiled coil</keyword>
<dbReference type="Proteomes" id="UP000219813">
    <property type="component" value="Chromosome 8"/>
</dbReference>
<feature type="coiled-coil region" evidence="1">
    <location>
        <begin position="209"/>
        <end position="243"/>
    </location>
</feature>
<reference evidence="3 4" key="1">
    <citation type="submission" date="2016-06" db="EMBL/GenBank/DDBJ databases">
        <authorList>
            <consortium name="Pathogen Informatics"/>
        </authorList>
    </citation>
    <scope>NUCLEOTIDE SEQUENCE [LARGE SCALE GENOMIC DNA]</scope>
</reference>
<feature type="compositionally biased region" description="Basic and acidic residues" evidence="2">
    <location>
        <begin position="50"/>
        <end position="62"/>
    </location>
</feature>
<dbReference type="AlphaFoldDB" id="A0A1D3PAL6"/>
<dbReference type="OrthoDB" id="372164at2759"/>
<dbReference type="VEuPathDB" id="PlasmoDB:PmUG01_08040100"/>
<name>A0A1D3PAL6_PLAMA</name>
<organism evidence="3 4">
    <name type="scientific">Plasmodium malariae</name>
    <dbReference type="NCBI Taxonomy" id="5858"/>
    <lineage>
        <taxon>Eukaryota</taxon>
        <taxon>Sar</taxon>
        <taxon>Alveolata</taxon>
        <taxon>Apicomplexa</taxon>
        <taxon>Aconoidasida</taxon>
        <taxon>Haemosporida</taxon>
        <taxon>Plasmodiidae</taxon>
        <taxon>Plasmodium</taxon>
        <taxon>Plasmodium (Plasmodium)</taxon>
    </lineage>
</organism>
<feature type="compositionally biased region" description="Polar residues" evidence="2">
    <location>
        <begin position="111"/>
        <end position="121"/>
    </location>
</feature>
<dbReference type="GeneID" id="39868383"/>
<dbReference type="KEGG" id="pmal:PMUG01_08040100"/>
<evidence type="ECO:0000256" key="2">
    <source>
        <dbReference type="SAM" id="MobiDB-lite"/>
    </source>
</evidence>